<evidence type="ECO:0000313" key="1">
    <source>
        <dbReference type="EMBL" id="SDG92547.1"/>
    </source>
</evidence>
<gene>
    <name evidence="1" type="ORF">SAMN05216466_10675</name>
</gene>
<organism evidence="1 2">
    <name type="scientific">Paraburkholderia phenazinium</name>
    <dbReference type="NCBI Taxonomy" id="60549"/>
    <lineage>
        <taxon>Bacteria</taxon>
        <taxon>Pseudomonadati</taxon>
        <taxon>Pseudomonadota</taxon>
        <taxon>Betaproteobacteria</taxon>
        <taxon>Burkholderiales</taxon>
        <taxon>Burkholderiaceae</taxon>
        <taxon>Paraburkholderia</taxon>
    </lineage>
</organism>
<protein>
    <recommendedName>
        <fullName evidence="3">Ribbon-helix-helix protein, copG family</fullName>
    </recommendedName>
</protein>
<proteinExistence type="predicted"/>
<dbReference type="RefSeq" id="WP_090685362.1">
    <property type="nucleotide sequence ID" value="NZ_FNCJ01000006.1"/>
</dbReference>
<dbReference type="AlphaFoldDB" id="A0A1G7Y855"/>
<sequence>MPTKPTTAAPLAFQDGNSKTTIRLTLEAKLAVSRKAKALGCPEAEVIRRAIDSYCQVGSRSTVLSDEEA</sequence>
<reference evidence="1 2" key="1">
    <citation type="submission" date="2016-10" db="EMBL/GenBank/DDBJ databases">
        <authorList>
            <person name="de Groot N.N."/>
        </authorList>
    </citation>
    <scope>NUCLEOTIDE SEQUENCE [LARGE SCALE GENOMIC DNA]</scope>
    <source>
        <strain evidence="1 2">LMG 2247</strain>
    </source>
</reference>
<dbReference type="EMBL" id="FNCJ01000006">
    <property type="protein sequence ID" value="SDG92547.1"/>
    <property type="molecule type" value="Genomic_DNA"/>
</dbReference>
<name>A0A1G7Y855_9BURK</name>
<evidence type="ECO:0000313" key="2">
    <source>
        <dbReference type="Proteomes" id="UP000199706"/>
    </source>
</evidence>
<evidence type="ECO:0008006" key="3">
    <source>
        <dbReference type="Google" id="ProtNLM"/>
    </source>
</evidence>
<accession>A0A1G7Y855</accession>
<dbReference type="Proteomes" id="UP000199706">
    <property type="component" value="Unassembled WGS sequence"/>
</dbReference>